<keyword evidence="3" id="KW-0472">Membrane</keyword>
<evidence type="ECO:0000313" key="5">
    <source>
        <dbReference type="Proteomes" id="UP000030640"/>
    </source>
</evidence>
<feature type="region of interest" description="Disordered" evidence="2">
    <location>
        <begin position="576"/>
        <end position="606"/>
    </location>
</feature>
<evidence type="ECO:0000313" key="4">
    <source>
        <dbReference type="EMBL" id="EUD66991.1"/>
    </source>
</evidence>
<keyword evidence="3" id="KW-1133">Transmembrane helix</keyword>
<feature type="compositionally biased region" description="Low complexity" evidence="2">
    <location>
        <begin position="583"/>
        <end position="604"/>
    </location>
</feature>
<evidence type="ECO:0000256" key="2">
    <source>
        <dbReference type="SAM" id="MobiDB-lite"/>
    </source>
</evidence>
<reference evidence="4 5" key="1">
    <citation type="submission" date="2013-02" db="EMBL/GenBank/DDBJ databases">
        <title>The Genome Sequence of Plasmodium inui San Antonio 1.</title>
        <authorList>
            <consortium name="The Broad Institute Genome Sequencing Platform"/>
            <consortium name="The Broad Institute Genome Sequencing Center for Infectious Disease"/>
            <person name="Neafsey D."/>
            <person name="Cheeseman I."/>
            <person name="Volkman S."/>
            <person name="Adams J."/>
            <person name="Walker B."/>
            <person name="Young S.K."/>
            <person name="Zeng Q."/>
            <person name="Gargeya S."/>
            <person name="Fitzgerald M."/>
            <person name="Haas B."/>
            <person name="Abouelleil A."/>
            <person name="Alvarado L."/>
            <person name="Arachchi H.M."/>
            <person name="Berlin A.M."/>
            <person name="Chapman S.B."/>
            <person name="Dewar J."/>
            <person name="Goldberg J."/>
            <person name="Griggs A."/>
            <person name="Gujja S."/>
            <person name="Hansen M."/>
            <person name="Howarth C."/>
            <person name="Imamovic A."/>
            <person name="Larimer J."/>
            <person name="McCowan C."/>
            <person name="Murphy C."/>
            <person name="Neiman D."/>
            <person name="Pearson M."/>
            <person name="Priest M."/>
            <person name="Roberts A."/>
            <person name="Saif S."/>
            <person name="Shea T."/>
            <person name="Sisk P."/>
            <person name="Sykes S."/>
            <person name="Wortman J."/>
            <person name="Nusbaum C."/>
            <person name="Birren B."/>
        </authorList>
    </citation>
    <scope>NUCLEOTIDE SEQUENCE [LARGE SCALE GENOMIC DNA]</scope>
    <source>
        <strain evidence="4 5">San Antonio 1</strain>
    </source>
</reference>
<dbReference type="GeneID" id="20037849"/>
<gene>
    <name evidence="4" type="ORF">C922_02575</name>
</gene>
<keyword evidence="1" id="KW-0175">Coiled coil</keyword>
<dbReference type="Proteomes" id="UP000030640">
    <property type="component" value="Unassembled WGS sequence"/>
</dbReference>
<dbReference type="OrthoDB" id="382155at2759"/>
<organism evidence="4 5">
    <name type="scientific">Plasmodium inui San Antonio 1</name>
    <dbReference type="NCBI Taxonomy" id="1237626"/>
    <lineage>
        <taxon>Eukaryota</taxon>
        <taxon>Sar</taxon>
        <taxon>Alveolata</taxon>
        <taxon>Apicomplexa</taxon>
        <taxon>Aconoidasida</taxon>
        <taxon>Haemosporida</taxon>
        <taxon>Plasmodiidae</taxon>
        <taxon>Plasmodium</taxon>
        <taxon>Plasmodium (Plasmodium)</taxon>
    </lineage>
</organism>
<dbReference type="AlphaFoldDB" id="W7ANR7"/>
<dbReference type="PANTHER" id="PTHR37935:SF1">
    <property type="entry name" value="CHROMOSOME UNDETERMINED SCAFFOLD_14, WHOLE GENOME SHOTGUN SEQUENCE"/>
    <property type="match status" value="1"/>
</dbReference>
<feature type="transmembrane region" description="Helical" evidence="3">
    <location>
        <begin position="65"/>
        <end position="86"/>
    </location>
</feature>
<dbReference type="VEuPathDB" id="PlasmoDB:C922_02575"/>
<keyword evidence="3" id="KW-0812">Transmembrane</keyword>
<dbReference type="RefSeq" id="XP_008816396.1">
    <property type="nucleotide sequence ID" value="XM_008818174.1"/>
</dbReference>
<dbReference type="PANTHER" id="PTHR37935">
    <property type="entry name" value="CHROMOSOME UNDETERMINED SCAFFOLD_14, WHOLE GENOME SHOTGUN SEQUENCE"/>
    <property type="match status" value="1"/>
</dbReference>
<keyword evidence="5" id="KW-1185">Reference proteome</keyword>
<proteinExistence type="predicted"/>
<name>W7ANR7_9APIC</name>
<feature type="coiled-coil region" evidence="1">
    <location>
        <begin position="432"/>
        <end position="459"/>
    </location>
</feature>
<evidence type="ECO:0000256" key="1">
    <source>
        <dbReference type="SAM" id="Coils"/>
    </source>
</evidence>
<sequence>MRKYRGGKIKRNELPSLSGMTERGKGGHRRRSAVYYPIGTSSRSEINEMLILLNKYQRDMSFMKYLFVANCVIMAILISGSVHLLWGDSMNKYILTKIEKLLTEVKNSSKTQTIMKGILSDLLCSVVNDEKNKNATKKFFLDTLQNSKTEMGSVFTDVLQTEHVRNSLKNVFQEVSSYLSRNEQMHMKVYHLLSQAIHLPIAINTSKRWLNNLLKSESVTSNVREVLRNEVFKNDQVVNDSVLFVQNALLTALQDKETKEASKFFFASILSNPEFQQQISGNIWKIVKLALSPKWMTYEGDDLQVKVGHQPQCPSRNTGEEEAPLHNPLLDAGKSHLGTISCDVHDGGGVFSDSGVSHVDDVRHISNVHHVTSIRLNSDDLVEAHPREAVPNREELLPLGRNKGNAPSGAAPVEGCQMGEVALEKKQVMSETKQDTNEREQTTNEAEQAANEMRHVINLFERAHMCDGHADVTACKQTYTGQAFQTNMAGNLRHVDTQQLDELRSFLFPPHPSQNNSTPISGISISKFKSVKEGAGHLESLRTVHRLNGSYFANRIERSDGHGGGAIPPGTVLPGEAPLGTTSRSGSVPGSAMSSSAIRSSPMPNYSPTDHAITPTRGIAVRVKFFLLDAYRFYAQKYYFYYYYVERVKAVLQKALGVKFF</sequence>
<accession>W7ANR7</accession>
<evidence type="ECO:0000256" key="3">
    <source>
        <dbReference type="SAM" id="Phobius"/>
    </source>
</evidence>
<protein>
    <submittedName>
        <fullName evidence="4">Uncharacterized protein</fullName>
    </submittedName>
</protein>
<dbReference type="EMBL" id="KI965468">
    <property type="protein sequence ID" value="EUD66991.1"/>
    <property type="molecule type" value="Genomic_DNA"/>
</dbReference>